<dbReference type="Gene3D" id="1.20.140.10">
    <property type="entry name" value="Butyryl-CoA Dehydrogenase, subunit A, domain 3"/>
    <property type="match status" value="2"/>
</dbReference>
<keyword evidence="7" id="KW-0443">Lipid metabolism</keyword>
<keyword evidence="3" id="KW-0285">Flavoprotein</keyword>
<comment type="cofactor">
    <cofactor evidence="1">
        <name>FAD</name>
        <dbReference type="ChEBI" id="CHEBI:57692"/>
    </cofactor>
</comment>
<gene>
    <name evidence="10" type="ORF">DYB32_010521</name>
</gene>
<dbReference type="SUPFAM" id="SSF47203">
    <property type="entry name" value="Acyl-CoA dehydrogenase C-terminal domain-like"/>
    <property type="match status" value="1"/>
</dbReference>
<evidence type="ECO:0000313" key="11">
    <source>
        <dbReference type="Proteomes" id="UP000285060"/>
    </source>
</evidence>
<dbReference type="Proteomes" id="UP000285060">
    <property type="component" value="Unassembled WGS sequence"/>
</dbReference>
<accession>A0A3R7CSQ9</accession>
<comment type="caution">
    <text evidence="10">The sequence shown here is derived from an EMBL/GenBank/DDBJ whole genome shotgun (WGS) entry which is preliminary data.</text>
</comment>
<dbReference type="Pfam" id="PF01756">
    <property type="entry name" value="ACOX"/>
    <property type="match status" value="1"/>
</dbReference>
<keyword evidence="11" id="KW-1185">Reference proteome</keyword>
<sequence length="304" mass="33531">MRFAKVAPDGSFSKPPMDKLVYFTMVKIRVLVAVNQVLNYENQQLTLFPLIGLAYASYFAYRGLDAMYKQVAEQVDQGDMGLGTKDVLVQQHASFLLKCLHNPVPLSSGTSLDMLGFLQANPHAKCPARQSSDVRNPQLLLDAFQVRALQLLLRADAHKSSLHHLTQASLAHAESIVLACFYDGVVAIADASLQAAMLQLWTLYGLWRLNANLGEFRMDDHLSSAQGAWVQDELLALLAVVRPNAIALVDGFGMSDFELNSTIGRYDGDIYRALIARAATEPLNQTDVVPGYHQFLQPLLTAKL</sequence>
<dbReference type="GO" id="GO:0005504">
    <property type="term" value="F:fatty acid binding"/>
    <property type="evidence" value="ECO:0007669"/>
    <property type="project" value="TreeGrafter"/>
</dbReference>
<dbReference type="InterPro" id="IPR012258">
    <property type="entry name" value="Acyl-CoA_oxidase"/>
</dbReference>
<evidence type="ECO:0000256" key="6">
    <source>
        <dbReference type="ARBA" id="ARBA00023002"/>
    </source>
</evidence>
<dbReference type="Pfam" id="PF22924">
    <property type="entry name" value="ACOX_C_alpha1"/>
    <property type="match status" value="1"/>
</dbReference>
<dbReference type="VEuPathDB" id="FungiDB:H310_12628"/>
<evidence type="ECO:0000256" key="4">
    <source>
        <dbReference type="ARBA" id="ARBA00022827"/>
    </source>
</evidence>
<protein>
    <submittedName>
        <fullName evidence="10">Uncharacterized protein</fullName>
    </submittedName>
</protein>
<dbReference type="InterPro" id="IPR002655">
    <property type="entry name" value="Acyl-CoA_oxidase_C"/>
</dbReference>
<evidence type="ECO:0000256" key="7">
    <source>
        <dbReference type="ARBA" id="ARBA00023098"/>
    </source>
</evidence>
<dbReference type="GO" id="GO:0033540">
    <property type="term" value="P:fatty acid beta-oxidation using acyl-CoA oxidase"/>
    <property type="evidence" value="ECO:0007669"/>
    <property type="project" value="TreeGrafter"/>
</dbReference>
<dbReference type="GO" id="GO:0055088">
    <property type="term" value="P:lipid homeostasis"/>
    <property type="evidence" value="ECO:0007669"/>
    <property type="project" value="TreeGrafter"/>
</dbReference>
<dbReference type="InterPro" id="IPR036250">
    <property type="entry name" value="AcylCo_DH-like_C"/>
</dbReference>
<proteinExistence type="inferred from homology"/>
<evidence type="ECO:0000313" key="10">
    <source>
        <dbReference type="EMBL" id="RHY17435.1"/>
    </source>
</evidence>
<feature type="domain" description="Acyl-CoA oxidase C-alpha1" evidence="9">
    <location>
        <begin position="35"/>
        <end position="93"/>
    </location>
</feature>
<keyword evidence="4" id="KW-0274">FAD</keyword>
<dbReference type="InterPro" id="IPR055060">
    <property type="entry name" value="ACOX_C_alpha1"/>
</dbReference>
<feature type="domain" description="Acyl-CoA oxidase C-terminal" evidence="8">
    <location>
        <begin position="148"/>
        <end position="300"/>
    </location>
</feature>
<dbReference type="PANTHER" id="PTHR10909:SF250">
    <property type="entry name" value="PEROXISOMAL ACYL-COENZYME A OXIDASE 1"/>
    <property type="match status" value="1"/>
</dbReference>
<dbReference type="GO" id="GO:0005777">
    <property type="term" value="C:peroxisome"/>
    <property type="evidence" value="ECO:0007669"/>
    <property type="project" value="InterPro"/>
</dbReference>
<comment type="similarity">
    <text evidence="2">Belongs to the acyl-CoA oxidase family.</text>
</comment>
<evidence type="ECO:0000256" key="3">
    <source>
        <dbReference type="ARBA" id="ARBA00022630"/>
    </source>
</evidence>
<organism evidence="10 11">
    <name type="scientific">Aphanomyces invadans</name>
    <dbReference type="NCBI Taxonomy" id="157072"/>
    <lineage>
        <taxon>Eukaryota</taxon>
        <taxon>Sar</taxon>
        <taxon>Stramenopiles</taxon>
        <taxon>Oomycota</taxon>
        <taxon>Saprolegniomycetes</taxon>
        <taxon>Saprolegniales</taxon>
        <taxon>Verrucalvaceae</taxon>
        <taxon>Aphanomyces</taxon>
    </lineage>
</organism>
<evidence type="ECO:0000256" key="2">
    <source>
        <dbReference type="ARBA" id="ARBA00006288"/>
    </source>
</evidence>
<reference evidence="10 11" key="1">
    <citation type="submission" date="2018-08" db="EMBL/GenBank/DDBJ databases">
        <title>Aphanomyces genome sequencing and annotation.</title>
        <authorList>
            <person name="Minardi D."/>
            <person name="Oidtmann B."/>
            <person name="Van Der Giezen M."/>
            <person name="Studholme D.J."/>
        </authorList>
    </citation>
    <scope>NUCLEOTIDE SEQUENCE [LARGE SCALE GENOMIC DNA]</scope>
    <source>
        <strain evidence="10 11">NJM0002</strain>
    </source>
</reference>
<dbReference type="VEuPathDB" id="FungiDB:H310_12629"/>
<dbReference type="GO" id="GO:0071949">
    <property type="term" value="F:FAD binding"/>
    <property type="evidence" value="ECO:0007669"/>
    <property type="project" value="InterPro"/>
</dbReference>
<dbReference type="GO" id="GO:0003997">
    <property type="term" value="F:acyl-CoA oxidase activity"/>
    <property type="evidence" value="ECO:0007669"/>
    <property type="project" value="InterPro"/>
</dbReference>
<evidence type="ECO:0000259" key="8">
    <source>
        <dbReference type="Pfam" id="PF01756"/>
    </source>
</evidence>
<dbReference type="PANTHER" id="PTHR10909">
    <property type="entry name" value="ELECTRON TRANSPORT OXIDOREDUCTASE"/>
    <property type="match status" value="1"/>
</dbReference>
<name>A0A3R7CSQ9_9STRA</name>
<keyword evidence="5" id="KW-0276">Fatty acid metabolism</keyword>
<dbReference type="FunFam" id="1.20.140.10:FF:000007">
    <property type="entry name" value="Acyl-coenzyme A oxidase"/>
    <property type="match status" value="1"/>
</dbReference>
<dbReference type="EMBL" id="QUSY01003466">
    <property type="protein sequence ID" value="RHY17435.1"/>
    <property type="molecule type" value="Genomic_DNA"/>
</dbReference>
<evidence type="ECO:0000256" key="1">
    <source>
        <dbReference type="ARBA" id="ARBA00001974"/>
    </source>
</evidence>
<dbReference type="AlphaFoldDB" id="A0A3R7CSQ9"/>
<keyword evidence="6" id="KW-0560">Oxidoreductase</keyword>
<evidence type="ECO:0000256" key="5">
    <source>
        <dbReference type="ARBA" id="ARBA00022832"/>
    </source>
</evidence>
<evidence type="ECO:0000259" key="9">
    <source>
        <dbReference type="Pfam" id="PF22924"/>
    </source>
</evidence>